<sequence>MAYSLLWLIYLITSCGIAVGGAALKSSTAVACSAIPAPVVLGAKVISITTAERYNISLTNARTGFATPAGLEEVTSVEGISVCDVNVSLTHPGDDDTVNINVWLPLEGWNGRFQGVGGGGWLAGYPGGRALAYAVSQGWAAATTDGGNISASGGVLNPDALTSSGDVNWGLLVDFSSRALHETAVVGKAVAQSFYGKAPRAYFNGCSTGGRQGYMLAQKYPLDYDGILANGPALYWPTFTLTMNWAHFLMNSLKTYPSPCEYSAFQNASIAACDALDGVSDGIISDVAACNFDPHSLVGTTAKCGEEEYTITSAAATVVAKIREGPKTPWGTQLWDGMDWGMMYSSMAPTKFVNGTWVNQPDAILDSWVQYFILQDPSFDFETTTLEQLTDFYALAPALYDGVIGTSNSDLSQFRDAGRKLLSWHGMNDERIMINNTIKYRLQVEGAMGGNERVNDFYRLFFPPGVGHCGGGRGPVPRGGLDALVAWVEEGTAPDVLFGEAPSPLTGANMTRNVCLWPKVARYNGGDPLLASSFSCADSF</sequence>
<dbReference type="GO" id="GO:0030600">
    <property type="term" value="F:feruloyl esterase activity"/>
    <property type="evidence" value="ECO:0007669"/>
    <property type="project" value="UniProtKB-ARBA"/>
</dbReference>
<comment type="similarity">
    <text evidence="1 8">Belongs to the tannase family.</text>
</comment>
<dbReference type="SUPFAM" id="SSF53474">
    <property type="entry name" value="alpha/beta-Hydrolases"/>
    <property type="match status" value="1"/>
</dbReference>
<keyword evidence="5 8" id="KW-0378">Hydrolase</keyword>
<dbReference type="InterPro" id="IPR011118">
    <property type="entry name" value="Tannase/feruloyl_esterase"/>
</dbReference>
<keyword evidence="7" id="KW-1015">Disulfide bond</keyword>
<dbReference type="EMBL" id="JAPDRN010000062">
    <property type="protein sequence ID" value="KAJ9630291.1"/>
    <property type="molecule type" value="Genomic_DNA"/>
</dbReference>
<evidence type="ECO:0000256" key="3">
    <source>
        <dbReference type="ARBA" id="ARBA00022723"/>
    </source>
</evidence>
<proteinExistence type="inferred from homology"/>
<keyword evidence="3" id="KW-0479">Metal-binding</keyword>
<evidence type="ECO:0000256" key="8">
    <source>
        <dbReference type="RuleBase" id="RU361238"/>
    </source>
</evidence>
<keyword evidence="10" id="KW-1185">Reference proteome</keyword>
<evidence type="ECO:0000256" key="6">
    <source>
        <dbReference type="ARBA" id="ARBA00022837"/>
    </source>
</evidence>
<gene>
    <name evidence="9" type="ORF">H2204_008509</name>
</gene>
<evidence type="ECO:0000256" key="7">
    <source>
        <dbReference type="ARBA" id="ARBA00023157"/>
    </source>
</evidence>
<dbReference type="GO" id="GO:0046872">
    <property type="term" value="F:metal ion binding"/>
    <property type="evidence" value="ECO:0007669"/>
    <property type="project" value="UniProtKB-KW"/>
</dbReference>
<evidence type="ECO:0000313" key="9">
    <source>
        <dbReference type="EMBL" id="KAJ9630291.1"/>
    </source>
</evidence>
<dbReference type="Proteomes" id="UP001172681">
    <property type="component" value="Unassembled WGS sequence"/>
</dbReference>
<dbReference type="AlphaFoldDB" id="A0AA39CVZ5"/>
<feature type="signal peptide" evidence="8">
    <location>
        <begin position="1"/>
        <end position="22"/>
    </location>
</feature>
<dbReference type="PANTHER" id="PTHR33938">
    <property type="entry name" value="FERULOYL ESTERASE B-RELATED"/>
    <property type="match status" value="1"/>
</dbReference>
<protein>
    <recommendedName>
        <fullName evidence="8">Carboxylic ester hydrolase</fullName>
        <ecNumber evidence="8">3.1.1.-</ecNumber>
    </recommendedName>
</protein>
<dbReference type="PANTHER" id="PTHR33938:SF8">
    <property type="entry name" value="CARBOXYLIC ESTER HYDROLASE"/>
    <property type="match status" value="1"/>
</dbReference>
<dbReference type="Pfam" id="PF07519">
    <property type="entry name" value="Tannase"/>
    <property type="match status" value="1"/>
</dbReference>
<feature type="chain" id="PRO_5041485777" description="Carboxylic ester hydrolase" evidence="8">
    <location>
        <begin position="23"/>
        <end position="540"/>
    </location>
</feature>
<reference evidence="9" key="1">
    <citation type="submission" date="2022-10" db="EMBL/GenBank/DDBJ databases">
        <title>Culturing micro-colonial fungi from biological soil crusts in the Mojave desert and describing Neophaeococcomyces mojavensis, and introducing the new genera and species Taxawa tesnikishii.</title>
        <authorList>
            <person name="Kurbessoian T."/>
            <person name="Stajich J.E."/>
        </authorList>
    </citation>
    <scope>NUCLEOTIDE SEQUENCE</scope>
    <source>
        <strain evidence="9">TK_35</strain>
    </source>
</reference>
<evidence type="ECO:0000256" key="2">
    <source>
        <dbReference type="ARBA" id="ARBA00022487"/>
    </source>
</evidence>
<keyword evidence="4 8" id="KW-0732">Signal</keyword>
<comment type="caution">
    <text evidence="9">The sequence shown here is derived from an EMBL/GenBank/DDBJ whole genome shotgun (WGS) entry which is preliminary data.</text>
</comment>
<organism evidence="9 10">
    <name type="scientific">Knufia peltigerae</name>
    <dbReference type="NCBI Taxonomy" id="1002370"/>
    <lineage>
        <taxon>Eukaryota</taxon>
        <taxon>Fungi</taxon>
        <taxon>Dikarya</taxon>
        <taxon>Ascomycota</taxon>
        <taxon>Pezizomycotina</taxon>
        <taxon>Eurotiomycetes</taxon>
        <taxon>Chaetothyriomycetidae</taxon>
        <taxon>Chaetothyriales</taxon>
        <taxon>Trichomeriaceae</taxon>
        <taxon>Knufia</taxon>
    </lineage>
</organism>
<evidence type="ECO:0000256" key="1">
    <source>
        <dbReference type="ARBA" id="ARBA00006249"/>
    </source>
</evidence>
<name>A0AA39CVZ5_9EURO</name>
<accession>A0AA39CVZ5</accession>
<evidence type="ECO:0000256" key="5">
    <source>
        <dbReference type="ARBA" id="ARBA00022801"/>
    </source>
</evidence>
<evidence type="ECO:0000313" key="10">
    <source>
        <dbReference type="Proteomes" id="UP001172681"/>
    </source>
</evidence>
<keyword evidence="2" id="KW-0719">Serine esterase</keyword>
<evidence type="ECO:0000256" key="4">
    <source>
        <dbReference type="ARBA" id="ARBA00022729"/>
    </source>
</evidence>
<dbReference type="InterPro" id="IPR029058">
    <property type="entry name" value="AB_hydrolase_fold"/>
</dbReference>
<dbReference type="EC" id="3.1.1.-" evidence="8"/>
<keyword evidence="6" id="KW-0106">Calcium</keyword>